<evidence type="ECO:0000256" key="2">
    <source>
        <dbReference type="ARBA" id="ARBA00022692"/>
    </source>
</evidence>
<dbReference type="AlphaFoldDB" id="A0A7S3UTH5"/>
<evidence type="ECO:0000256" key="3">
    <source>
        <dbReference type="ARBA" id="ARBA00022729"/>
    </source>
</evidence>
<name>A0A7S3UTH5_HETAK</name>
<dbReference type="PANTHER" id="PTHR21229:SF2">
    <property type="entry name" value="RE59932P"/>
    <property type="match status" value="1"/>
</dbReference>
<evidence type="ECO:0000256" key="7">
    <source>
        <dbReference type="SAM" id="Phobius"/>
    </source>
</evidence>
<keyword evidence="5 7" id="KW-0472">Membrane</keyword>
<dbReference type="GO" id="GO:0016020">
    <property type="term" value="C:membrane"/>
    <property type="evidence" value="ECO:0007669"/>
    <property type="project" value="UniProtKB-SubCell"/>
</dbReference>
<feature type="transmembrane region" description="Helical" evidence="7">
    <location>
        <begin position="165"/>
        <end position="182"/>
    </location>
</feature>
<dbReference type="PANTHER" id="PTHR21229">
    <property type="entry name" value="LUNG SEVEN TRANSMEMBRANE RECEPTOR"/>
    <property type="match status" value="1"/>
</dbReference>
<feature type="region of interest" description="Disordered" evidence="6">
    <location>
        <begin position="1"/>
        <end position="27"/>
    </location>
</feature>
<evidence type="ECO:0000256" key="1">
    <source>
        <dbReference type="ARBA" id="ARBA00004141"/>
    </source>
</evidence>
<reference evidence="9" key="1">
    <citation type="submission" date="2021-01" db="EMBL/GenBank/DDBJ databases">
        <authorList>
            <person name="Corre E."/>
            <person name="Pelletier E."/>
            <person name="Niang G."/>
            <person name="Scheremetjew M."/>
            <person name="Finn R."/>
            <person name="Kale V."/>
            <person name="Holt S."/>
            <person name="Cochrane G."/>
            <person name="Meng A."/>
            <person name="Brown T."/>
            <person name="Cohen L."/>
        </authorList>
    </citation>
    <scope>NUCLEOTIDE SEQUENCE</scope>
    <source>
        <strain evidence="9">CCMP3107</strain>
    </source>
</reference>
<accession>A0A7S3UTH5</accession>
<gene>
    <name evidence="9" type="ORF">HAKA00212_LOCUS3371</name>
</gene>
<keyword evidence="3" id="KW-0732">Signal</keyword>
<evidence type="ECO:0000313" key="9">
    <source>
        <dbReference type="EMBL" id="CAE0624704.1"/>
    </source>
</evidence>
<feature type="transmembrane region" description="Helical" evidence="7">
    <location>
        <begin position="345"/>
        <end position="363"/>
    </location>
</feature>
<keyword evidence="4 7" id="KW-1133">Transmembrane helix</keyword>
<evidence type="ECO:0000256" key="6">
    <source>
        <dbReference type="SAM" id="MobiDB-lite"/>
    </source>
</evidence>
<comment type="subcellular location">
    <subcellularLocation>
        <location evidence="1">Membrane</location>
        <topology evidence="1">Multi-pass membrane protein</topology>
    </subcellularLocation>
</comment>
<dbReference type="EMBL" id="HBIU01008430">
    <property type="protein sequence ID" value="CAE0624704.1"/>
    <property type="molecule type" value="Transcribed_RNA"/>
</dbReference>
<protein>
    <recommendedName>
        <fullName evidence="8">GOST seven transmembrane domain-containing protein</fullName>
    </recommendedName>
</protein>
<feature type="transmembrane region" description="Helical" evidence="7">
    <location>
        <begin position="319"/>
        <end position="339"/>
    </location>
</feature>
<evidence type="ECO:0000256" key="5">
    <source>
        <dbReference type="ARBA" id="ARBA00023136"/>
    </source>
</evidence>
<feature type="transmembrane region" description="Helical" evidence="7">
    <location>
        <begin position="202"/>
        <end position="227"/>
    </location>
</feature>
<dbReference type="InterPro" id="IPR053937">
    <property type="entry name" value="GOST_TM"/>
</dbReference>
<dbReference type="InterPro" id="IPR009637">
    <property type="entry name" value="GPR107/GPR108-like"/>
</dbReference>
<feature type="domain" description="GOST seven transmembrane" evidence="8">
    <location>
        <begin position="132"/>
        <end position="375"/>
    </location>
</feature>
<sequence>MKIPPKIGDWGKGKPKASTDTVSQPEDETIRAGFLLRKEITESGEEQDIEKTLEKHECLIDKKSDHDFFLDMSDQSAWEEASMKHTMPKGTEGLYTLVFVRCEPTRVAFTKFELDIDFMNGPHNYLSAGDMPLPHIYMLSFFLFSGALITWVVYLRKNAGQIQKIHHTMTALLVFKVLSVLFESLRYHHMRLTGTTELWSVVYFVFAFVKGILLFVVILLIGTGWSMVKPFLNKMEKRIIFVVLCLQVVANVAMVVLGESAPGSESYSTWRGVLHLVDILCCAMVLFPIVWSIRHQRQAVEADGKAARTLERLRQFRQFYLAVIGYVYFTRIIVLVVVSTMPFKLLWLHAAGVEACNLVFYVWTGFRFRPAAENPYLVLRGDDEGLLIHKFPGIEGLSALTGELRPTPIPRILVRELPGKYPGG</sequence>
<feature type="transmembrane region" description="Helical" evidence="7">
    <location>
        <begin position="270"/>
        <end position="291"/>
    </location>
</feature>
<proteinExistence type="predicted"/>
<organism evidence="9">
    <name type="scientific">Heterosigma akashiwo</name>
    <name type="common">Chromophytic alga</name>
    <name type="synonym">Heterosigma carterae</name>
    <dbReference type="NCBI Taxonomy" id="2829"/>
    <lineage>
        <taxon>Eukaryota</taxon>
        <taxon>Sar</taxon>
        <taxon>Stramenopiles</taxon>
        <taxon>Ochrophyta</taxon>
        <taxon>Raphidophyceae</taxon>
        <taxon>Chattonellales</taxon>
        <taxon>Chattonellaceae</taxon>
        <taxon>Heterosigma</taxon>
    </lineage>
</organism>
<keyword evidence="2 7" id="KW-0812">Transmembrane</keyword>
<dbReference type="GO" id="GO:0005794">
    <property type="term" value="C:Golgi apparatus"/>
    <property type="evidence" value="ECO:0007669"/>
    <property type="project" value="TreeGrafter"/>
</dbReference>
<evidence type="ECO:0000259" key="8">
    <source>
        <dbReference type="Pfam" id="PF06814"/>
    </source>
</evidence>
<feature type="transmembrane region" description="Helical" evidence="7">
    <location>
        <begin position="135"/>
        <end position="153"/>
    </location>
</feature>
<feature type="transmembrane region" description="Helical" evidence="7">
    <location>
        <begin position="239"/>
        <end position="258"/>
    </location>
</feature>
<evidence type="ECO:0000256" key="4">
    <source>
        <dbReference type="ARBA" id="ARBA00022989"/>
    </source>
</evidence>
<dbReference type="Pfam" id="PF06814">
    <property type="entry name" value="GOST_TM"/>
    <property type="match status" value="1"/>
</dbReference>